<reference evidence="1 2" key="1">
    <citation type="submission" date="2022-05" db="EMBL/GenBank/DDBJ databases">
        <title>Diverse viruses of marine archaea discovered using metagenomics.</title>
        <authorList>
            <person name="Zhou Y."/>
        </authorList>
    </citation>
    <scope>NUCLEOTIDE SEQUENCE [LARGE SCALE GENOMIC DNA]</scope>
    <source>
        <strain evidence="1">YSH_1032793</strain>
    </source>
</reference>
<sequence length="42" mass="5003">MTDSCIICQTEPIDDLDWYRCEKTTEVICPFCVDDMIKSRER</sequence>
<protein>
    <submittedName>
        <fullName evidence="1">Uncharacterized protein</fullName>
    </submittedName>
</protein>
<keyword evidence="2" id="KW-1185">Reference proteome</keyword>
<evidence type="ECO:0000313" key="2">
    <source>
        <dbReference type="Proteomes" id="UP001156951"/>
    </source>
</evidence>
<dbReference type="Proteomes" id="UP001156951">
    <property type="component" value="Segment"/>
</dbReference>
<dbReference type="EMBL" id="ON649698">
    <property type="protein sequence ID" value="UVF62257.1"/>
    <property type="molecule type" value="Genomic_DNA"/>
</dbReference>
<accession>A0A976UB29</accession>
<proteinExistence type="predicted"/>
<evidence type="ECO:0000313" key="1">
    <source>
        <dbReference type="EMBL" id="UVF62257.1"/>
    </source>
</evidence>
<organism evidence="1 2">
    <name type="scientific">Nitrososphaeria virus YSH_1032793</name>
    <dbReference type="NCBI Taxonomy" id="3071320"/>
    <lineage>
        <taxon>Viruses</taxon>
        <taxon>Duplodnaviria</taxon>
        <taxon>Heunggongvirae</taxon>
        <taxon>Uroviricota</taxon>
        <taxon>Caudoviricetes</taxon>
        <taxon>Juravirales</taxon>
        <taxon>Yanlukaviridae</taxon>
        <taxon>Sweetvirus</taxon>
        <taxon>Sweetvirus yangshanense</taxon>
    </lineage>
</organism>
<name>A0A976UB29_9CAUD</name>